<evidence type="ECO:0000256" key="2">
    <source>
        <dbReference type="ARBA" id="ARBA00022605"/>
    </source>
</evidence>
<comment type="pathway">
    <text evidence="1 5 6">Amino-acid biosynthesis; L-histidine biosynthesis; L-histidine from 5-phospho-alpha-D-ribose 1-diphosphate: step 6/9.</text>
</comment>
<comment type="catalytic activity">
    <reaction evidence="5 6">
        <text>D-erythro-1-(imidazol-4-yl)glycerol 3-phosphate = 3-(imidazol-4-yl)-2-oxopropyl phosphate + H2O</text>
        <dbReference type="Rhea" id="RHEA:11040"/>
        <dbReference type="ChEBI" id="CHEBI:15377"/>
        <dbReference type="ChEBI" id="CHEBI:57766"/>
        <dbReference type="ChEBI" id="CHEBI:58278"/>
        <dbReference type="EC" id="4.2.1.19"/>
    </reaction>
</comment>
<keyword evidence="2 5" id="KW-0028">Amino-acid biosynthesis</keyword>
<dbReference type="PANTHER" id="PTHR23133">
    <property type="entry name" value="IMIDAZOLEGLYCEROL-PHOSPHATE DEHYDRATASE HIS7"/>
    <property type="match status" value="1"/>
</dbReference>
<evidence type="ECO:0000313" key="7">
    <source>
        <dbReference type="EMBL" id="PSR35360.1"/>
    </source>
</evidence>
<dbReference type="NCBIfam" id="NF002114">
    <property type="entry name" value="PRK00951.2-4"/>
    <property type="match status" value="1"/>
</dbReference>
<evidence type="ECO:0000256" key="6">
    <source>
        <dbReference type="RuleBase" id="RU000599"/>
    </source>
</evidence>
<dbReference type="Pfam" id="PF00475">
    <property type="entry name" value="IGPD"/>
    <property type="match status" value="1"/>
</dbReference>
<protein>
    <recommendedName>
        <fullName evidence="5 6">Imidazoleglycerol-phosphate dehydratase</fullName>
        <shortName evidence="5">IGPD</shortName>
        <ecNumber evidence="5 6">4.2.1.19</ecNumber>
    </recommendedName>
</protein>
<dbReference type="GO" id="GO:0000105">
    <property type="term" value="P:L-histidine biosynthetic process"/>
    <property type="evidence" value="ECO:0007669"/>
    <property type="project" value="UniProtKB-UniRule"/>
</dbReference>
<sequence>MRSASVSRDTKETTVMVEVALDSVRQSPVIDTNLPLLNHFLTAFTWHSGLNWSIKATGDVEVDPHHLIEDVGIAIGQALDQALGSRAGIARYGQRYLPMDEALVLCVLDFSGRGQLYWHGAFPDRAINGIQSEVWWEFFNGLARHGRATIHLRYLDGINAHHVYEALFKACGRAIGEAVSLVDDTVPSTKGVL</sequence>
<dbReference type="SUPFAM" id="SSF54211">
    <property type="entry name" value="Ribosomal protein S5 domain 2-like"/>
    <property type="match status" value="2"/>
</dbReference>
<accession>A0A2T2XLK5</accession>
<dbReference type="Gene3D" id="3.30.230.40">
    <property type="entry name" value="Imidazole glycerol phosphate dehydratase, domain 1"/>
    <property type="match status" value="2"/>
</dbReference>
<dbReference type="PROSITE" id="PS00954">
    <property type="entry name" value="IGP_DEHYDRATASE_1"/>
    <property type="match status" value="1"/>
</dbReference>
<dbReference type="EC" id="4.2.1.19" evidence="5 6"/>
<reference evidence="7 8" key="1">
    <citation type="journal article" date="2014" name="BMC Genomics">
        <title>Comparison of environmental and isolate Sulfobacillus genomes reveals diverse carbon, sulfur, nitrogen, and hydrogen metabolisms.</title>
        <authorList>
            <person name="Justice N.B."/>
            <person name="Norman A."/>
            <person name="Brown C.T."/>
            <person name="Singh A."/>
            <person name="Thomas B.C."/>
            <person name="Banfield J.F."/>
        </authorList>
    </citation>
    <scope>NUCLEOTIDE SEQUENCE [LARGE SCALE GENOMIC DNA]</scope>
    <source>
        <strain evidence="7">AMDSBA4</strain>
    </source>
</reference>
<dbReference type="InterPro" id="IPR038494">
    <property type="entry name" value="IGPD_sf"/>
</dbReference>
<dbReference type="InterPro" id="IPR020565">
    <property type="entry name" value="ImidazoleglycerP_deHydtase_CS"/>
</dbReference>
<organism evidence="7 8">
    <name type="scientific">Sulfobacillus benefaciens</name>
    <dbReference type="NCBI Taxonomy" id="453960"/>
    <lineage>
        <taxon>Bacteria</taxon>
        <taxon>Bacillati</taxon>
        <taxon>Bacillota</taxon>
        <taxon>Clostridia</taxon>
        <taxon>Eubacteriales</taxon>
        <taxon>Clostridiales Family XVII. Incertae Sedis</taxon>
        <taxon>Sulfobacillus</taxon>
    </lineage>
</organism>
<keyword evidence="3 5" id="KW-0368">Histidine biosynthesis</keyword>
<dbReference type="AlphaFoldDB" id="A0A2T2XLK5"/>
<dbReference type="UniPathway" id="UPA00031">
    <property type="reaction ID" value="UER00011"/>
</dbReference>
<proteinExistence type="inferred from homology"/>
<comment type="subcellular location">
    <subcellularLocation>
        <location evidence="5 6">Cytoplasm</location>
    </subcellularLocation>
</comment>
<dbReference type="CDD" id="cd07914">
    <property type="entry name" value="IGPD"/>
    <property type="match status" value="1"/>
</dbReference>
<evidence type="ECO:0000256" key="3">
    <source>
        <dbReference type="ARBA" id="ARBA00023102"/>
    </source>
</evidence>
<dbReference type="GO" id="GO:0005737">
    <property type="term" value="C:cytoplasm"/>
    <property type="evidence" value="ECO:0007669"/>
    <property type="project" value="UniProtKB-SubCell"/>
</dbReference>
<dbReference type="FunFam" id="3.30.230.40:FF:000003">
    <property type="entry name" value="Imidazoleglycerol-phosphate dehydratase HisB"/>
    <property type="match status" value="1"/>
</dbReference>
<evidence type="ECO:0000256" key="5">
    <source>
        <dbReference type="HAMAP-Rule" id="MF_00076"/>
    </source>
</evidence>
<name>A0A2T2XLK5_9FIRM</name>
<evidence type="ECO:0000256" key="4">
    <source>
        <dbReference type="ARBA" id="ARBA00023239"/>
    </source>
</evidence>
<dbReference type="PANTHER" id="PTHR23133:SF2">
    <property type="entry name" value="IMIDAZOLEGLYCEROL-PHOSPHATE DEHYDRATASE"/>
    <property type="match status" value="1"/>
</dbReference>
<dbReference type="EMBL" id="PXYW01000002">
    <property type="protein sequence ID" value="PSR35360.1"/>
    <property type="molecule type" value="Genomic_DNA"/>
</dbReference>
<dbReference type="PROSITE" id="PS00955">
    <property type="entry name" value="IGP_DEHYDRATASE_2"/>
    <property type="match status" value="1"/>
</dbReference>
<keyword evidence="5" id="KW-0963">Cytoplasm</keyword>
<evidence type="ECO:0000256" key="1">
    <source>
        <dbReference type="ARBA" id="ARBA00005047"/>
    </source>
</evidence>
<keyword evidence="4 5" id="KW-0456">Lyase</keyword>
<comment type="similarity">
    <text evidence="5 6">Belongs to the imidazoleglycerol-phosphate dehydratase family.</text>
</comment>
<dbReference type="HAMAP" id="MF_00076">
    <property type="entry name" value="HisB"/>
    <property type="match status" value="1"/>
</dbReference>
<dbReference type="InterPro" id="IPR000807">
    <property type="entry name" value="ImidazoleglycerolP_deHydtase"/>
</dbReference>
<dbReference type="InterPro" id="IPR020568">
    <property type="entry name" value="Ribosomal_Su5_D2-typ_SF"/>
</dbReference>
<dbReference type="Proteomes" id="UP000242972">
    <property type="component" value="Unassembled WGS sequence"/>
</dbReference>
<comment type="caution">
    <text evidence="7">The sequence shown here is derived from an EMBL/GenBank/DDBJ whole genome shotgun (WGS) entry which is preliminary data.</text>
</comment>
<gene>
    <name evidence="5" type="primary">hisB</name>
    <name evidence="7" type="ORF">C7B46_01465</name>
</gene>
<dbReference type="GO" id="GO:0004424">
    <property type="term" value="F:imidazoleglycerol-phosphate dehydratase activity"/>
    <property type="evidence" value="ECO:0007669"/>
    <property type="project" value="UniProtKB-UniRule"/>
</dbReference>
<evidence type="ECO:0000313" key="8">
    <source>
        <dbReference type="Proteomes" id="UP000242972"/>
    </source>
</evidence>